<dbReference type="Proteomes" id="UP000429484">
    <property type="component" value="Unassembled WGS sequence"/>
</dbReference>
<accession>A0AAW9TJX2</accession>
<gene>
    <name evidence="1" type="ORF">GHK53_03710</name>
</gene>
<sequence length="59" mass="6336">MQQEISALTEQLAPAGADEIGQCIQGLMRISESITAANPVEEYRLSLRNVPVYGCAAPM</sequence>
<name>A0AAW9TJX2_RHIML</name>
<evidence type="ECO:0000313" key="2">
    <source>
        <dbReference type="Proteomes" id="UP000429484"/>
    </source>
</evidence>
<dbReference type="EMBL" id="WISR01000041">
    <property type="protein sequence ID" value="MQW31978.1"/>
    <property type="molecule type" value="Genomic_DNA"/>
</dbReference>
<comment type="caution">
    <text evidence="1">The sequence shown here is derived from an EMBL/GenBank/DDBJ whole genome shotgun (WGS) entry which is preliminary data.</text>
</comment>
<evidence type="ECO:0000313" key="1">
    <source>
        <dbReference type="EMBL" id="MQW31978.1"/>
    </source>
</evidence>
<dbReference type="AlphaFoldDB" id="A0AAW9TJX2"/>
<reference evidence="1 2" key="1">
    <citation type="journal article" date="2013" name="Genome Biol.">
        <title>Comparative genomics of the core and accessory genomes of 48 Sinorhizobium strains comprising five genospecies.</title>
        <authorList>
            <person name="Sugawara M."/>
            <person name="Epstein B."/>
            <person name="Badgley B.D."/>
            <person name="Unno T."/>
            <person name="Xu L."/>
            <person name="Reese J."/>
            <person name="Gyaneshwar P."/>
            <person name="Denny R."/>
            <person name="Mudge J."/>
            <person name="Bharti A.K."/>
            <person name="Farmer A.D."/>
            <person name="May G.D."/>
            <person name="Woodward J.E."/>
            <person name="Medigue C."/>
            <person name="Vallenet D."/>
            <person name="Lajus A."/>
            <person name="Rouy Z."/>
            <person name="Martinez-Vaz B."/>
            <person name="Tiffin P."/>
            <person name="Young N.D."/>
            <person name="Sadowsky M.J."/>
        </authorList>
    </citation>
    <scope>NUCLEOTIDE SEQUENCE [LARGE SCALE GENOMIC DNA]</scope>
    <source>
        <strain evidence="1 2">N6B1</strain>
    </source>
</reference>
<proteinExistence type="predicted"/>
<organism evidence="1 2">
    <name type="scientific">Rhizobium meliloti</name>
    <name type="common">Ensifer meliloti</name>
    <name type="synonym">Sinorhizobium meliloti</name>
    <dbReference type="NCBI Taxonomy" id="382"/>
    <lineage>
        <taxon>Bacteria</taxon>
        <taxon>Pseudomonadati</taxon>
        <taxon>Pseudomonadota</taxon>
        <taxon>Alphaproteobacteria</taxon>
        <taxon>Hyphomicrobiales</taxon>
        <taxon>Rhizobiaceae</taxon>
        <taxon>Sinorhizobium/Ensifer group</taxon>
        <taxon>Sinorhizobium</taxon>
    </lineage>
</organism>
<protein>
    <submittedName>
        <fullName evidence="1">Uncharacterized protein</fullName>
    </submittedName>
</protein>